<reference evidence="1 2" key="1">
    <citation type="journal article" date="2006" name="Science">
        <title>The genome of black cottonwood, Populus trichocarpa (Torr. &amp; Gray).</title>
        <authorList>
            <person name="Tuskan G.A."/>
            <person name="Difazio S."/>
            <person name="Jansson S."/>
            <person name="Bohlmann J."/>
            <person name="Grigoriev I."/>
            <person name="Hellsten U."/>
            <person name="Putnam N."/>
            <person name="Ralph S."/>
            <person name="Rombauts S."/>
            <person name="Salamov A."/>
            <person name="Schein J."/>
            <person name="Sterck L."/>
            <person name="Aerts A."/>
            <person name="Bhalerao R.R."/>
            <person name="Bhalerao R.P."/>
            <person name="Blaudez D."/>
            <person name="Boerjan W."/>
            <person name="Brun A."/>
            <person name="Brunner A."/>
            <person name="Busov V."/>
            <person name="Campbell M."/>
            <person name="Carlson J."/>
            <person name="Chalot M."/>
            <person name="Chapman J."/>
            <person name="Chen G.L."/>
            <person name="Cooper D."/>
            <person name="Coutinho P.M."/>
            <person name="Couturier J."/>
            <person name="Covert S."/>
            <person name="Cronk Q."/>
            <person name="Cunningham R."/>
            <person name="Davis J."/>
            <person name="Degroeve S."/>
            <person name="Dejardin A."/>
            <person name="Depamphilis C."/>
            <person name="Detter J."/>
            <person name="Dirks B."/>
            <person name="Dubchak I."/>
            <person name="Duplessis S."/>
            <person name="Ehlting J."/>
            <person name="Ellis B."/>
            <person name="Gendler K."/>
            <person name="Goodstein D."/>
            <person name="Gribskov M."/>
            <person name="Grimwood J."/>
            <person name="Groover A."/>
            <person name="Gunter L."/>
            <person name="Hamberger B."/>
            <person name="Heinze B."/>
            <person name="Helariutta Y."/>
            <person name="Henrissat B."/>
            <person name="Holligan D."/>
            <person name="Holt R."/>
            <person name="Huang W."/>
            <person name="Islam-Faridi N."/>
            <person name="Jones S."/>
            <person name="Jones-Rhoades M."/>
            <person name="Jorgensen R."/>
            <person name="Joshi C."/>
            <person name="Kangasjarvi J."/>
            <person name="Karlsson J."/>
            <person name="Kelleher C."/>
            <person name="Kirkpatrick R."/>
            <person name="Kirst M."/>
            <person name="Kohler A."/>
            <person name="Kalluri U."/>
            <person name="Larimer F."/>
            <person name="Leebens-Mack J."/>
            <person name="Leple J.C."/>
            <person name="Locascio P."/>
            <person name="Lou Y."/>
            <person name="Lucas S."/>
            <person name="Martin F."/>
            <person name="Montanini B."/>
            <person name="Napoli C."/>
            <person name="Nelson D.R."/>
            <person name="Nelson C."/>
            <person name="Nieminen K."/>
            <person name="Nilsson O."/>
            <person name="Pereda V."/>
            <person name="Peter G."/>
            <person name="Philippe R."/>
            <person name="Pilate G."/>
            <person name="Poliakov A."/>
            <person name="Razumovskaya J."/>
            <person name="Richardson P."/>
            <person name="Rinaldi C."/>
            <person name="Ritland K."/>
            <person name="Rouze P."/>
            <person name="Ryaboy D."/>
            <person name="Schmutz J."/>
            <person name="Schrader J."/>
            <person name="Segerman B."/>
            <person name="Shin H."/>
            <person name="Siddiqui A."/>
            <person name="Sterky F."/>
            <person name="Terry A."/>
            <person name="Tsai C.J."/>
            <person name="Uberbacher E."/>
            <person name="Unneberg P."/>
            <person name="Vahala J."/>
            <person name="Wall K."/>
            <person name="Wessler S."/>
            <person name="Yang G."/>
            <person name="Yin T."/>
            <person name="Douglas C."/>
            <person name="Marra M."/>
            <person name="Sandberg G."/>
            <person name="Van de Peer Y."/>
            <person name="Rokhsar D."/>
        </authorList>
    </citation>
    <scope>NUCLEOTIDE SEQUENCE [LARGE SCALE GENOMIC DNA]</scope>
    <source>
        <strain evidence="2">cv. Nisqually</strain>
    </source>
</reference>
<accession>A0ACC0RKU5</accession>
<dbReference type="Proteomes" id="UP000006729">
    <property type="component" value="Chromosome 18"/>
</dbReference>
<evidence type="ECO:0000313" key="2">
    <source>
        <dbReference type="Proteomes" id="UP000006729"/>
    </source>
</evidence>
<evidence type="ECO:0000313" key="1">
    <source>
        <dbReference type="EMBL" id="KAI9377881.1"/>
    </source>
</evidence>
<proteinExistence type="predicted"/>
<keyword evidence="2" id="KW-1185">Reference proteome</keyword>
<comment type="caution">
    <text evidence="1">The sequence shown here is derived from an EMBL/GenBank/DDBJ whole genome shotgun (WGS) entry which is preliminary data.</text>
</comment>
<dbReference type="EMBL" id="CM009307">
    <property type="protein sequence ID" value="KAI9377881.1"/>
    <property type="molecule type" value="Genomic_DNA"/>
</dbReference>
<organism evidence="1 2">
    <name type="scientific">Populus trichocarpa</name>
    <name type="common">Western balsam poplar</name>
    <name type="synonym">Populus balsamifera subsp. trichocarpa</name>
    <dbReference type="NCBI Taxonomy" id="3694"/>
    <lineage>
        <taxon>Eukaryota</taxon>
        <taxon>Viridiplantae</taxon>
        <taxon>Streptophyta</taxon>
        <taxon>Embryophyta</taxon>
        <taxon>Tracheophyta</taxon>
        <taxon>Spermatophyta</taxon>
        <taxon>Magnoliopsida</taxon>
        <taxon>eudicotyledons</taxon>
        <taxon>Gunneridae</taxon>
        <taxon>Pentapetalae</taxon>
        <taxon>rosids</taxon>
        <taxon>fabids</taxon>
        <taxon>Malpighiales</taxon>
        <taxon>Salicaceae</taxon>
        <taxon>Saliceae</taxon>
        <taxon>Populus</taxon>
    </lineage>
</organism>
<sequence>MKLGLSRACLYSCCCTLIFSSSMPSLTTIKPKNPLVLRPPNYLVTSSDLKKWYGWAKNLASSVGSSFELSWLLEDSLENSSYSSSSSCFGKNENVIIWISLDDLYQLWKQRIEERRPFQCIVGCEHWRDSVLSVQEGVLIPRSETELIVDLASDVVSNNEKLGQGLLADVGTGSDAIAIGIRKLLGNQSQFQWQPLMFKGMGLQDVIEVRQESWFEPLKDVEGQIVGIVSNPPYIPSDNISGLQAEDGRHEPRLALDGGASGMDYLLHLYNMAAAIGEKQCEFLVDCMQNDILQEAFVI</sequence>
<gene>
    <name evidence="1" type="ORF">POPTR_018G000850v4</name>
</gene>
<name>A0ACC0RKU5_POPTR</name>
<protein>
    <submittedName>
        <fullName evidence="1">Uncharacterized protein</fullName>
    </submittedName>
</protein>